<comment type="subcellular location">
    <subcellularLocation>
        <location evidence="1">Nucleus</location>
    </subcellularLocation>
</comment>
<keyword evidence="9" id="KW-1185">Reference proteome</keyword>
<dbReference type="InterPro" id="IPR009723">
    <property type="entry name" value="Pop1_N"/>
</dbReference>
<feature type="domain" description="POPLD" evidence="5">
    <location>
        <begin position="472"/>
        <end position="564"/>
    </location>
</feature>
<evidence type="ECO:0000313" key="10">
    <source>
        <dbReference type="WBParaSite" id="DME_0000605201-mRNA-1"/>
    </source>
</evidence>
<evidence type="ECO:0000313" key="9">
    <source>
        <dbReference type="Proteomes" id="UP000274756"/>
    </source>
</evidence>
<evidence type="ECO:0000313" key="7">
    <source>
        <dbReference type="EMBL" id="VDN51018.1"/>
    </source>
</evidence>
<dbReference type="Pfam" id="PF22770">
    <property type="entry name" value="POP1_C"/>
    <property type="match status" value="1"/>
</dbReference>
<dbReference type="WBParaSite" id="DME_0000605201-mRNA-1">
    <property type="protein sequence ID" value="DME_0000605201-mRNA-1"/>
    <property type="gene ID" value="DME_0000605201"/>
</dbReference>
<dbReference type="Pfam" id="PF06978">
    <property type="entry name" value="POP1_N"/>
    <property type="match status" value="1"/>
</dbReference>
<keyword evidence="3" id="KW-0539">Nucleus</keyword>
<proteinExistence type="predicted"/>
<dbReference type="Pfam" id="PF08170">
    <property type="entry name" value="POPLD"/>
    <property type="match status" value="1"/>
</dbReference>
<evidence type="ECO:0000256" key="1">
    <source>
        <dbReference type="ARBA" id="ARBA00004123"/>
    </source>
</evidence>
<dbReference type="STRING" id="318479.A0A0N4UF57"/>
<dbReference type="PANTHER" id="PTHR22731:SF3">
    <property type="entry name" value="RIBONUCLEASES P_MRP PROTEIN SUBUNIT POP1"/>
    <property type="match status" value="1"/>
</dbReference>
<dbReference type="EMBL" id="UYYG01000011">
    <property type="protein sequence ID" value="VDN51018.1"/>
    <property type="molecule type" value="Genomic_DNA"/>
</dbReference>
<feature type="domain" description="POP1 C-terminal" evidence="6">
    <location>
        <begin position="614"/>
        <end position="810"/>
    </location>
</feature>
<sequence>MEWGIDGEIRGKSTTNYPREVNVCKYVSSRVKQINELLQVIDNKSLVAGEVTKGPRTAMQRLPRHMRRRAMSYQIKRFPRNQRCFARSVVNASKHRKKPPSRCRRRRPRNLLLNYIRRQRKAVWLETHIWHAKRYRMIEKWGYKLPLGSCQRSFRATYRDSIYHCSVRDTTFLRCFQIISANHLELIDALRDFCAVQTGPTFASRAALTGKFEIPILLYSPNRYPRELFGPIRFMWSTDDSNNSVLIIWVHPSISDVVLGNLLNSLQLEKVDHGSVTIDFEKFPQTMDEWRLHNLTMKTNVYENSKGTKLLDLSDQLVRFRLHGPKSLLILGNVLCTVSDENFHQPWMKDFCQNNAHWNSDLKNRVPGELSDGLIFTILVEDPRLTRPIKKSLPGLVKNELPLIKIHELPTPRNAFWIKDLRKNVLNFKLTEADIQSKRNSSLACVKESDAKIPVILVIRNCGTGSLNSFTGVDLIVPSGFGMEFWIALQYGTARAAGLRDQKAIEFETSHFNFPCDVPDCVIADLELQAEFQELQSKYFAYPHNRRIHYWDSLSILYPFSFKWAELAGEWSQKNDCEKPFVIRDRRLLSLIEKWINGKSSVINDIICQTLSMALVPVRLDALVSGRPMRFALICAPNQEDFSAASRLSGKKNIIIKESGRANSSEQRDLTEKEYSLNEEDKLEDYIELNEEKKEASISLDSLFPDKEILRKRKILDMKKIKRMKTKKAKNENVAQNSSHQNICARILYRESCSRWIIGRVVRGDFSFSTGKGCALGYICFEALRSIHKREVLFRNITSKYFHPARISIVKTVLDL</sequence>
<name>A0A0N4UF57_DRAME</name>
<evidence type="ECO:0000313" key="8">
    <source>
        <dbReference type="Proteomes" id="UP000038040"/>
    </source>
</evidence>
<evidence type="ECO:0000259" key="6">
    <source>
        <dbReference type="Pfam" id="PF22770"/>
    </source>
</evidence>
<dbReference type="Proteomes" id="UP000038040">
    <property type="component" value="Unplaced"/>
</dbReference>
<dbReference type="InterPro" id="IPR012590">
    <property type="entry name" value="POPLD_dom"/>
</dbReference>
<dbReference type="InterPro" id="IPR039182">
    <property type="entry name" value="Pop1"/>
</dbReference>
<evidence type="ECO:0000259" key="4">
    <source>
        <dbReference type="Pfam" id="PF06978"/>
    </source>
</evidence>
<reference evidence="7 9" key="2">
    <citation type="submission" date="2018-11" db="EMBL/GenBank/DDBJ databases">
        <authorList>
            <consortium name="Pathogen Informatics"/>
        </authorList>
    </citation>
    <scope>NUCLEOTIDE SEQUENCE [LARGE SCALE GENOMIC DNA]</scope>
</reference>
<gene>
    <name evidence="7" type="ORF">DME_LOCUS991</name>
</gene>
<evidence type="ECO:0000256" key="3">
    <source>
        <dbReference type="ARBA" id="ARBA00023242"/>
    </source>
</evidence>
<dbReference type="GO" id="GO:0000172">
    <property type="term" value="C:ribonuclease MRP complex"/>
    <property type="evidence" value="ECO:0007669"/>
    <property type="project" value="InterPro"/>
</dbReference>
<protein>
    <submittedName>
        <fullName evidence="10">Ribonucleases P/MRP protein subunit POP1</fullName>
    </submittedName>
</protein>
<dbReference type="PANTHER" id="PTHR22731">
    <property type="entry name" value="RIBONUCLEASES P/MRP PROTEIN SUBUNIT POP1"/>
    <property type="match status" value="1"/>
</dbReference>
<accession>A0A0N4UF57</accession>
<evidence type="ECO:0000259" key="5">
    <source>
        <dbReference type="Pfam" id="PF08170"/>
    </source>
</evidence>
<keyword evidence="2" id="KW-0819">tRNA processing</keyword>
<reference evidence="10" key="1">
    <citation type="submission" date="2017-02" db="UniProtKB">
        <authorList>
            <consortium name="WormBaseParasite"/>
        </authorList>
    </citation>
    <scope>IDENTIFICATION</scope>
</reference>
<dbReference type="AlphaFoldDB" id="A0A0N4UF57"/>
<dbReference type="GO" id="GO:0001682">
    <property type="term" value="P:tRNA 5'-leader removal"/>
    <property type="evidence" value="ECO:0007669"/>
    <property type="project" value="InterPro"/>
</dbReference>
<dbReference type="OrthoDB" id="442863at2759"/>
<dbReference type="GO" id="GO:0005655">
    <property type="term" value="C:nucleolar ribonuclease P complex"/>
    <property type="evidence" value="ECO:0007669"/>
    <property type="project" value="InterPro"/>
</dbReference>
<dbReference type="Proteomes" id="UP000274756">
    <property type="component" value="Unassembled WGS sequence"/>
</dbReference>
<evidence type="ECO:0000256" key="2">
    <source>
        <dbReference type="ARBA" id="ARBA00022694"/>
    </source>
</evidence>
<organism evidence="8 10">
    <name type="scientific">Dracunculus medinensis</name>
    <name type="common">Guinea worm</name>
    <dbReference type="NCBI Taxonomy" id="318479"/>
    <lineage>
        <taxon>Eukaryota</taxon>
        <taxon>Metazoa</taxon>
        <taxon>Ecdysozoa</taxon>
        <taxon>Nematoda</taxon>
        <taxon>Chromadorea</taxon>
        <taxon>Rhabditida</taxon>
        <taxon>Spirurina</taxon>
        <taxon>Dracunculoidea</taxon>
        <taxon>Dracunculidae</taxon>
        <taxon>Dracunculus</taxon>
    </lineage>
</organism>
<feature type="domain" description="Pop1 N-terminal" evidence="4">
    <location>
        <begin position="98"/>
        <end position="178"/>
    </location>
</feature>
<dbReference type="InterPro" id="IPR055079">
    <property type="entry name" value="POP1_C"/>
</dbReference>